<feature type="transmembrane region" description="Helical" evidence="9">
    <location>
        <begin position="222"/>
        <end position="241"/>
    </location>
</feature>
<reference evidence="11 12" key="1">
    <citation type="journal article" date="2023" name="bioRxiv">
        <title>Conserved and derived expression patterns and positive selection on dental genes reveal complex evolutionary context of ever-growing rodent molars.</title>
        <authorList>
            <person name="Calamari Z.T."/>
            <person name="Song A."/>
            <person name="Cohen E."/>
            <person name="Akter M."/>
            <person name="Roy R.D."/>
            <person name="Hallikas O."/>
            <person name="Christensen M.M."/>
            <person name="Li P."/>
            <person name="Marangoni P."/>
            <person name="Jernvall J."/>
            <person name="Klein O.D."/>
        </authorList>
    </citation>
    <scope>NUCLEOTIDE SEQUENCE [LARGE SCALE GENOMIC DNA]</scope>
    <source>
        <strain evidence="11">V071</strain>
    </source>
</reference>
<feature type="transmembrane region" description="Helical" evidence="9">
    <location>
        <begin position="23"/>
        <end position="48"/>
    </location>
</feature>
<accession>A0AAW0H415</accession>
<dbReference type="PRINTS" id="PR00245">
    <property type="entry name" value="OLFACTORYR"/>
</dbReference>
<keyword evidence="5" id="KW-0297">G-protein coupled receptor</keyword>
<dbReference type="InterPro" id="IPR050427">
    <property type="entry name" value="Olfactory_Receptors"/>
</dbReference>
<feature type="transmembrane region" description="Helical" evidence="9">
    <location>
        <begin position="179"/>
        <end position="202"/>
    </location>
</feature>
<evidence type="ECO:0000256" key="7">
    <source>
        <dbReference type="ARBA" id="ARBA00023170"/>
    </source>
</evidence>
<evidence type="ECO:0000313" key="12">
    <source>
        <dbReference type="Proteomes" id="UP001488838"/>
    </source>
</evidence>
<dbReference type="EMBL" id="JBBHLL010001370">
    <property type="protein sequence ID" value="KAK7796176.1"/>
    <property type="molecule type" value="Genomic_DNA"/>
</dbReference>
<comment type="caution">
    <text evidence="11">The sequence shown here is derived from an EMBL/GenBank/DDBJ whole genome shotgun (WGS) entry which is preliminary data.</text>
</comment>
<keyword evidence="8" id="KW-0807">Transducer</keyword>
<sequence length="242" mass="27110">MGENNMTEFVLLGLMQDHSGQKALFIMFLLIYIVTLVSNLHIVVTVIASLSLGSLMYFFLACLSFLTLFIPLHLTKVDYGFNCMSQFFIEHLFGGTEIVILVAMASDLYVAICKPLHYLTIMNRRVCIILLIFSWIGGFTHSLIQIVFVFNLPFCGPNIIDHFMCDMSPLLGLVCTDTYLIGLTLIANGGVMCIIVFILLILSYGIILRSLKNHSQEGRRKALSTCSSHIMVVALFFVPCIF</sequence>
<feature type="transmembrane region" description="Helical" evidence="9">
    <location>
        <begin position="125"/>
        <end position="148"/>
    </location>
</feature>
<organism evidence="11 12">
    <name type="scientific">Myodes glareolus</name>
    <name type="common">Bank vole</name>
    <name type="synonym">Clethrionomys glareolus</name>
    <dbReference type="NCBI Taxonomy" id="447135"/>
    <lineage>
        <taxon>Eukaryota</taxon>
        <taxon>Metazoa</taxon>
        <taxon>Chordata</taxon>
        <taxon>Craniata</taxon>
        <taxon>Vertebrata</taxon>
        <taxon>Euteleostomi</taxon>
        <taxon>Mammalia</taxon>
        <taxon>Eutheria</taxon>
        <taxon>Euarchontoglires</taxon>
        <taxon>Glires</taxon>
        <taxon>Rodentia</taxon>
        <taxon>Myomorpha</taxon>
        <taxon>Muroidea</taxon>
        <taxon>Cricetidae</taxon>
        <taxon>Arvicolinae</taxon>
        <taxon>Myodes</taxon>
    </lineage>
</organism>
<dbReference type="Gene3D" id="1.20.1070.10">
    <property type="entry name" value="Rhodopsin 7-helix transmembrane proteins"/>
    <property type="match status" value="1"/>
</dbReference>
<keyword evidence="2" id="KW-1003">Cell membrane</keyword>
<dbReference type="InterPro" id="IPR017452">
    <property type="entry name" value="GPCR_Rhodpsn_7TM"/>
</dbReference>
<dbReference type="InterPro" id="IPR000725">
    <property type="entry name" value="Olfact_rcpt"/>
</dbReference>
<keyword evidence="12" id="KW-1185">Reference proteome</keyword>
<evidence type="ECO:0000313" key="11">
    <source>
        <dbReference type="EMBL" id="KAK7796176.1"/>
    </source>
</evidence>
<feature type="domain" description="G-protein coupled receptors family 1 profile" evidence="10">
    <location>
        <begin position="22"/>
        <end position="242"/>
    </location>
</feature>
<dbReference type="GO" id="GO:0004984">
    <property type="term" value="F:olfactory receptor activity"/>
    <property type="evidence" value="ECO:0007669"/>
    <property type="project" value="InterPro"/>
</dbReference>
<keyword evidence="3 9" id="KW-0812">Transmembrane</keyword>
<dbReference type="AlphaFoldDB" id="A0AAW0H415"/>
<protein>
    <recommendedName>
        <fullName evidence="10">G-protein coupled receptors family 1 profile domain-containing protein</fullName>
    </recommendedName>
</protein>
<keyword evidence="6 9" id="KW-0472">Membrane</keyword>
<comment type="subcellular location">
    <subcellularLocation>
        <location evidence="1">Cell membrane</location>
        <topology evidence="1">Multi-pass membrane protein</topology>
    </subcellularLocation>
</comment>
<keyword evidence="4 9" id="KW-1133">Transmembrane helix</keyword>
<dbReference type="GO" id="GO:0005886">
    <property type="term" value="C:plasma membrane"/>
    <property type="evidence" value="ECO:0007669"/>
    <property type="project" value="UniProtKB-SubCell"/>
</dbReference>
<feature type="transmembrane region" description="Helical" evidence="9">
    <location>
        <begin position="92"/>
        <end position="113"/>
    </location>
</feature>
<evidence type="ECO:0000256" key="5">
    <source>
        <dbReference type="ARBA" id="ARBA00023040"/>
    </source>
</evidence>
<evidence type="ECO:0000256" key="4">
    <source>
        <dbReference type="ARBA" id="ARBA00022989"/>
    </source>
</evidence>
<evidence type="ECO:0000256" key="3">
    <source>
        <dbReference type="ARBA" id="ARBA00022692"/>
    </source>
</evidence>
<keyword evidence="7" id="KW-0675">Receptor</keyword>
<evidence type="ECO:0000256" key="8">
    <source>
        <dbReference type="ARBA" id="ARBA00023224"/>
    </source>
</evidence>
<dbReference type="SUPFAM" id="SSF81321">
    <property type="entry name" value="Family A G protein-coupled receptor-like"/>
    <property type="match status" value="1"/>
</dbReference>
<name>A0AAW0H415_MYOGA</name>
<proteinExistence type="predicted"/>
<dbReference type="InterPro" id="IPR000276">
    <property type="entry name" value="GPCR_Rhodpsn"/>
</dbReference>
<dbReference type="PANTHER" id="PTHR48002">
    <property type="entry name" value="OLFACTORY RECEPTOR"/>
    <property type="match status" value="1"/>
</dbReference>
<dbReference type="FunFam" id="1.20.1070.10:FF:000013">
    <property type="entry name" value="Olfactory receptor"/>
    <property type="match status" value="1"/>
</dbReference>
<evidence type="ECO:0000256" key="2">
    <source>
        <dbReference type="ARBA" id="ARBA00022475"/>
    </source>
</evidence>
<evidence type="ECO:0000256" key="9">
    <source>
        <dbReference type="SAM" id="Phobius"/>
    </source>
</evidence>
<dbReference type="PROSITE" id="PS50262">
    <property type="entry name" value="G_PROTEIN_RECEP_F1_2"/>
    <property type="match status" value="1"/>
</dbReference>
<evidence type="ECO:0000259" key="10">
    <source>
        <dbReference type="PROSITE" id="PS50262"/>
    </source>
</evidence>
<feature type="non-terminal residue" evidence="11">
    <location>
        <position position="242"/>
    </location>
</feature>
<dbReference type="Pfam" id="PF13853">
    <property type="entry name" value="7tm_4"/>
    <property type="match status" value="1"/>
</dbReference>
<dbReference type="PRINTS" id="PR00237">
    <property type="entry name" value="GPCRRHODOPSN"/>
</dbReference>
<dbReference type="Proteomes" id="UP001488838">
    <property type="component" value="Unassembled WGS sequence"/>
</dbReference>
<gene>
    <name evidence="11" type="ORF">U0070_015594</name>
</gene>
<evidence type="ECO:0000256" key="1">
    <source>
        <dbReference type="ARBA" id="ARBA00004651"/>
    </source>
</evidence>
<feature type="transmembrane region" description="Helical" evidence="9">
    <location>
        <begin position="55"/>
        <end position="72"/>
    </location>
</feature>
<evidence type="ECO:0000256" key="6">
    <source>
        <dbReference type="ARBA" id="ARBA00023136"/>
    </source>
</evidence>
<dbReference type="GO" id="GO:0004930">
    <property type="term" value="F:G protein-coupled receptor activity"/>
    <property type="evidence" value="ECO:0007669"/>
    <property type="project" value="UniProtKB-KW"/>
</dbReference>